<dbReference type="PROSITE" id="PS00138">
    <property type="entry name" value="SUBTILASE_SER"/>
    <property type="match status" value="1"/>
</dbReference>
<feature type="chain" id="PRO_5045747334" description="Peptidase S8/S53 domain-containing protein" evidence="4">
    <location>
        <begin position="19"/>
        <end position="566"/>
    </location>
</feature>
<feature type="signal peptide" evidence="4">
    <location>
        <begin position="1"/>
        <end position="18"/>
    </location>
</feature>
<dbReference type="Gene3D" id="3.40.50.200">
    <property type="entry name" value="Peptidase S8/S53 domain"/>
    <property type="match status" value="1"/>
</dbReference>
<dbReference type="RefSeq" id="WP_189054227.1">
    <property type="nucleotide sequence ID" value="NZ_BMOR01000002.1"/>
</dbReference>
<evidence type="ECO:0000256" key="3">
    <source>
        <dbReference type="ARBA" id="ARBA00022825"/>
    </source>
</evidence>
<keyword evidence="3" id="KW-0720">Serine protease</keyword>
<dbReference type="InterPro" id="IPR023828">
    <property type="entry name" value="Peptidase_S8_Ser-AS"/>
</dbReference>
<dbReference type="InterPro" id="IPR000209">
    <property type="entry name" value="Peptidase_S8/S53_dom"/>
</dbReference>
<evidence type="ECO:0000259" key="5">
    <source>
        <dbReference type="Pfam" id="PF00082"/>
    </source>
</evidence>
<organism evidence="6 7">
    <name type="scientific">Deinococcus daejeonensis</name>
    <dbReference type="NCBI Taxonomy" id="1007098"/>
    <lineage>
        <taxon>Bacteria</taxon>
        <taxon>Thermotogati</taxon>
        <taxon>Deinococcota</taxon>
        <taxon>Deinococci</taxon>
        <taxon>Deinococcales</taxon>
        <taxon>Deinococcaceae</taxon>
        <taxon>Deinococcus</taxon>
    </lineage>
</organism>
<protein>
    <recommendedName>
        <fullName evidence="5">Peptidase S8/S53 domain-containing protein</fullName>
    </recommendedName>
</protein>
<comment type="caution">
    <text evidence="6">The sequence shown here is derived from an EMBL/GenBank/DDBJ whole genome shotgun (WGS) entry which is preliminary data.</text>
</comment>
<name>A0ABQ2IV06_9DEIO</name>
<keyword evidence="2" id="KW-0378">Hydrolase</keyword>
<keyword evidence="4" id="KW-0732">Signal</keyword>
<proteinExistence type="predicted"/>
<accession>A0ABQ2IV06</accession>
<evidence type="ECO:0000256" key="4">
    <source>
        <dbReference type="SAM" id="SignalP"/>
    </source>
</evidence>
<dbReference type="SUPFAM" id="SSF52743">
    <property type="entry name" value="Subtilisin-like"/>
    <property type="match status" value="1"/>
</dbReference>
<reference evidence="7" key="1">
    <citation type="journal article" date="2019" name="Int. J. Syst. Evol. Microbiol.">
        <title>The Global Catalogue of Microorganisms (GCM) 10K type strain sequencing project: providing services to taxonomists for standard genome sequencing and annotation.</title>
        <authorList>
            <consortium name="The Broad Institute Genomics Platform"/>
            <consortium name="The Broad Institute Genome Sequencing Center for Infectious Disease"/>
            <person name="Wu L."/>
            <person name="Ma J."/>
        </authorList>
    </citation>
    <scope>NUCLEOTIDE SEQUENCE [LARGE SCALE GENOMIC DNA]</scope>
    <source>
        <strain evidence="7">JCM 16918</strain>
    </source>
</reference>
<evidence type="ECO:0000313" key="7">
    <source>
        <dbReference type="Proteomes" id="UP000645517"/>
    </source>
</evidence>
<keyword evidence="7" id="KW-1185">Reference proteome</keyword>
<sequence length="566" mass="60370">MRRIIPFLPWLFASFSQALTLHPAQAGPGEPVVAVVNGAVNCEGLRVFIGSRKAPADSITCDSRIGQSRIGFALPESPKLEAAPGLQVVSILQKDQRPPDQPGTPNFAVLPPRKAYLLLRQDRQGNFDFNGEVIQGLSNLIKATNPPKGFEYLTSVQRAYITAKLNQSKLIPQLPPLDFTPELNPGLSLPQIREYLERGSQRNSAHLISPPSQVFVNRAAPTAAFKSQVSGYNNQVCGKDLYVLDRVAAESLPIGAVLEYIRLRLPAKLLTAPDTMGVPPASSEPSRMPSGTSSFQTVLSATGWSGSASTLNGAGVRVFILDTLDGKGNDSAAGATFLGHGRWINEIIKVFAGGTETFAVQVCSGRECQADRVVTALCDIGALSAAAPRIPHLINFSMAATNDNPILRGALQDVMNAGVAVVAAFGNNDRCLQAALRPSDFCNALPADLTSDNTFRKPKLGALYSVGAAQQNNAATLRVQRGERLPGNTAYPWGSATVTRPSISAPGSYIWDGTTYQGTSFATPVVTAALALWAQKHTDCVGRWPTFTPGQTFLNIETLLQAPCPQ</sequence>
<evidence type="ECO:0000313" key="6">
    <source>
        <dbReference type="EMBL" id="GGN31602.1"/>
    </source>
</evidence>
<keyword evidence="1" id="KW-0645">Protease</keyword>
<dbReference type="Proteomes" id="UP000645517">
    <property type="component" value="Unassembled WGS sequence"/>
</dbReference>
<feature type="domain" description="Peptidase S8/S53" evidence="5">
    <location>
        <begin position="375"/>
        <end position="539"/>
    </location>
</feature>
<gene>
    <name evidence="6" type="ORF">GCM10010842_07630</name>
</gene>
<evidence type="ECO:0000256" key="1">
    <source>
        <dbReference type="ARBA" id="ARBA00022670"/>
    </source>
</evidence>
<dbReference type="InterPro" id="IPR036852">
    <property type="entry name" value="Peptidase_S8/S53_dom_sf"/>
</dbReference>
<dbReference type="Pfam" id="PF00082">
    <property type="entry name" value="Peptidase_S8"/>
    <property type="match status" value="1"/>
</dbReference>
<evidence type="ECO:0000256" key="2">
    <source>
        <dbReference type="ARBA" id="ARBA00022801"/>
    </source>
</evidence>
<dbReference type="EMBL" id="BMOR01000002">
    <property type="protein sequence ID" value="GGN31602.1"/>
    <property type="molecule type" value="Genomic_DNA"/>
</dbReference>